<protein>
    <recommendedName>
        <fullName evidence="2">DUF1468 domain-containing protein</fullName>
    </recommendedName>
</protein>
<keyword evidence="1" id="KW-1133">Transmembrane helix</keyword>
<accession>A0A1C7IH68</accession>
<gene>
    <name evidence="3" type="ORF">A4V09_23275</name>
</gene>
<feature type="transmembrane region" description="Helical" evidence="1">
    <location>
        <begin position="74"/>
        <end position="99"/>
    </location>
</feature>
<feature type="domain" description="DUF1468" evidence="2">
    <location>
        <begin position="4"/>
        <end position="134"/>
    </location>
</feature>
<name>A0A1C7IH68_9FIRM</name>
<feature type="transmembrane region" description="Helical" evidence="1">
    <location>
        <begin position="33"/>
        <end position="53"/>
    </location>
</feature>
<keyword evidence="4" id="KW-1185">Reference proteome</keyword>
<dbReference type="Proteomes" id="UP000092574">
    <property type="component" value="Chromosome"/>
</dbReference>
<sequence>MLFVIELFFMAVGAVSVILGITKYTFWEVTKPGAGFMPVLVGVLLIIISLFMIKDKKLKSEKKFEVQGMIPVGIIIAAVIGIYIVGMTFSVSFMVFGWMKFLEKSKIFKSLFVSVLTGIIIYAVFGIWLKVPLPAGVAGIL</sequence>
<reference evidence="3" key="1">
    <citation type="submission" date="2017-04" db="EMBL/GenBank/DDBJ databases">
        <title>Complete Genome Sequences of Twelve Strains of a Stable Defined Moderately Diverse Mouse Microbiota 2 (sDMDMm2).</title>
        <authorList>
            <person name="Uchimura Y."/>
            <person name="Wyss M."/>
            <person name="Brugiroux S."/>
            <person name="Limenitakis J.P."/>
            <person name="Stecher B."/>
            <person name="McCoy K.D."/>
            <person name="Macpherson A.J."/>
        </authorList>
    </citation>
    <scope>NUCLEOTIDE SEQUENCE</scope>
    <source>
        <strain evidence="3">YL58</strain>
    </source>
</reference>
<evidence type="ECO:0000256" key="1">
    <source>
        <dbReference type="SAM" id="Phobius"/>
    </source>
</evidence>
<keyword evidence="1" id="KW-0812">Transmembrane</keyword>
<keyword evidence="1" id="KW-0472">Membrane</keyword>
<dbReference type="KEGG" id="byl:A4V09_23275"/>
<proteinExistence type="predicted"/>
<dbReference type="STRING" id="1796616.A4V09_23275"/>
<dbReference type="AlphaFoldDB" id="A0A1C7IH68"/>
<feature type="transmembrane region" description="Helical" evidence="1">
    <location>
        <begin position="111"/>
        <end position="129"/>
    </location>
</feature>
<evidence type="ECO:0000259" key="2">
    <source>
        <dbReference type="Pfam" id="PF07331"/>
    </source>
</evidence>
<evidence type="ECO:0000313" key="4">
    <source>
        <dbReference type="Proteomes" id="UP000092574"/>
    </source>
</evidence>
<dbReference type="OrthoDB" id="1684085at2"/>
<dbReference type="InterPro" id="IPR009936">
    <property type="entry name" value="DUF1468"/>
</dbReference>
<evidence type="ECO:0000313" key="3">
    <source>
        <dbReference type="EMBL" id="ANU78408.1"/>
    </source>
</evidence>
<dbReference type="RefSeq" id="WP_065544491.1">
    <property type="nucleotide sequence ID" value="NZ_CP015405.2"/>
</dbReference>
<organism evidence="3 4">
    <name type="scientific">Blautia pseudococcoides</name>
    <dbReference type="NCBI Taxonomy" id="1796616"/>
    <lineage>
        <taxon>Bacteria</taxon>
        <taxon>Bacillati</taxon>
        <taxon>Bacillota</taxon>
        <taxon>Clostridia</taxon>
        <taxon>Lachnospirales</taxon>
        <taxon>Lachnospiraceae</taxon>
        <taxon>Blautia</taxon>
    </lineage>
</organism>
<dbReference type="EMBL" id="CP015405">
    <property type="protein sequence ID" value="ANU78408.1"/>
    <property type="molecule type" value="Genomic_DNA"/>
</dbReference>
<dbReference type="Pfam" id="PF07331">
    <property type="entry name" value="TctB"/>
    <property type="match status" value="1"/>
</dbReference>
<feature type="transmembrane region" description="Helical" evidence="1">
    <location>
        <begin position="7"/>
        <end position="27"/>
    </location>
</feature>